<comment type="caution">
    <text evidence="2">The sequence shown here is derived from an EMBL/GenBank/DDBJ whole genome shotgun (WGS) entry which is preliminary data.</text>
</comment>
<feature type="region of interest" description="Disordered" evidence="1">
    <location>
        <begin position="147"/>
        <end position="176"/>
    </location>
</feature>
<feature type="compositionally biased region" description="Basic and acidic residues" evidence="1">
    <location>
        <begin position="1"/>
        <end position="14"/>
    </location>
</feature>
<proteinExistence type="predicted"/>
<dbReference type="RefSeq" id="XP_069228142.1">
    <property type="nucleotide sequence ID" value="XM_069374732.1"/>
</dbReference>
<feature type="region of interest" description="Disordered" evidence="1">
    <location>
        <begin position="1"/>
        <end position="89"/>
    </location>
</feature>
<name>A0AB34KMQ6_9PEZI</name>
<evidence type="ECO:0000313" key="3">
    <source>
        <dbReference type="Proteomes" id="UP000803884"/>
    </source>
</evidence>
<feature type="compositionally biased region" description="Basic residues" evidence="1">
    <location>
        <begin position="80"/>
        <end position="89"/>
    </location>
</feature>
<dbReference type="PANTHER" id="PTHR35587:SF6">
    <property type="entry name" value="BZIP DOMAIN-CONTAINING PROTEIN"/>
    <property type="match status" value="1"/>
</dbReference>
<protein>
    <submittedName>
        <fullName evidence="2">Uncharacterized protein</fullName>
    </submittedName>
</protein>
<accession>A0AB34KMQ6</accession>
<dbReference type="GeneID" id="96007570"/>
<evidence type="ECO:0000313" key="2">
    <source>
        <dbReference type="EMBL" id="KAL1585036.1"/>
    </source>
</evidence>
<organism evidence="2 3">
    <name type="scientific">Cladosporium halotolerans</name>
    <dbReference type="NCBI Taxonomy" id="1052096"/>
    <lineage>
        <taxon>Eukaryota</taxon>
        <taxon>Fungi</taxon>
        <taxon>Dikarya</taxon>
        <taxon>Ascomycota</taxon>
        <taxon>Pezizomycotina</taxon>
        <taxon>Dothideomycetes</taxon>
        <taxon>Dothideomycetidae</taxon>
        <taxon>Cladosporiales</taxon>
        <taxon>Cladosporiaceae</taxon>
        <taxon>Cladosporium</taxon>
    </lineage>
</organism>
<feature type="compositionally biased region" description="Basic and acidic residues" evidence="1">
    <location>
        <begin position="152"/>
        <end position="165"/>
    </location>
</feature>
<dbReference type="PANTHER" id="PTHR35587">
    <property type="entry name" value="EXPRESSED PROTEIN"/>
    <property type="match status" value="1"/>
</dbReference>
<gene>
    <name evidence="2" type="ORF">WHR41_06127</name>
</gene>
<reference evidence="2 3" key="1">
    <citation type="journal article" date="2020" name="Microbiol. Resour. Announc.">
        <title>Draft Genome Sequence of a Cladosporium Species Isolated from the Mesophotic Ascidian Didemnum maculosum.</title>
        <authorList>
            <person name="Gioti A."/>
            <person name="Siaperas R."/>
            <person name="Nikolaivits E."/>
            <person name="Le Goff G."/>
            <person name="Ouazzani J."/>
            <person name="Kotoulas G."/>
            <person name="Topakas E."/>
        </authorList>
    </citation>
    <scope>NUCLEOTIDE SEQUENCE [LARGE SCALE GENOMIC DNA]</scope>
    <source>
        <strain evidence="2 3">TM138-S3</strain>
    </source>
</reference>
<evidence type="ECO:0000256" key="1">
    <source>
        <dbReference type="SAM" id="MobiDB-lite"/>
    </source>
</evidence>
<sequence>MAKKDWDRQYHDQAESEGEQADIDRRKAQLIARQAEDGGPERQHDLEPTKARTVTEQKKLDNLIAMQRREEGMQTNRSRSTSRRDRRKRIQKAMQDGKYMHTSSLEGIEEADASMELHSQRPFERIGPDSTSMDGPVTHARAMRGEIPLRGSDPRQPKYIPEDQRQTMGGSGNLGDNDGLKLSLEANLDIEIELKASIRGDLTLSLFA</sequence>
<dbReference type="EMBL" id="JAAQHG020000022">
    <property type="protein sequence ID" value="KAL1585036.1"/>
    <property type="molecule type" value="Genomic_DNA"/>
</dbReference>
<dbReference type="AlphaFoldDB" id="A0AB34KMQ6"/>
<dbReference type="Proteomes" id="UP000803884">
    <property type="component" value="Unassembled WGS sequence"/>
</dbReference>
<keyword evidence="3" id="KW-1185">Reference proteome</keyword>
<feature type="compositionally biased region" description="Basic and acidic residues" evidence="1">
    <location>
        <begin position="34"/>
        <end position="72"/>
    </location>
</feature>